<dbReference type="GO" id="GO:0005886">
    <property type="term" value="C:plasma membrane"/>
    <property type="evidence" value="ECO:0007669"/>
    <property type="project" value="TreeGrafter"/>
</dbReference>
<dbReference type="InterPro" id="IPR039672">
    <property type="entry name" value="MFS_2"/>
</dbReference>
<dbReference type="PANTHER" id="PTHR11328:SF24">
    <property type="entry name" value="MAJOR FACILITATOR SUPERFAMILY (MFS) PROFILE DOMAIN-CONTAINING PROTEIN"/>
    <property type="match status" value="1"/>
</dbReference>
<dbReference type="InterPro" id="IPR036259">
    <property type="entry name" value="MFS_trans_sf"/>
</dbReference>
<protein>
    <submittedName>
        <fullName evidence="3">MFS transporter</fullName>
    </submittedName>
</protein>
<evidence type="ECO:0000256" key="2">
    <source>
        <dbReference type="SAM" id="Phobius"/>
    </source>
</evidence>
<keyword evidence="4" id="KW-1185">Reference proteome</keyword>
<dbReference type="Gene3D" id="1.20.1250.20">
    <property type="entry name" value="MFS general substrate transporter like domains"/>
    <property type="match status" value="2"/>
</dbReference>
<dbReference type="AlphaFoldDB" id="A0A7C9KYI5"/>
<keyword evidence="2" id="KW-1133">Transmembrane helix</keyword>
<evidence type="ECO:0000313" key="4">
    <source>
        <dbReference type="Proteomes" id="UP000481327"/>
    </source>
</evidence>
<proteinExistence type="inferred from homology"/>
<feature type="transmembrane region" description="Helical" evidence="2">
    <location>
        <begin position="107"/>
        <end position="130"/>
    </location>
</feature>
<dbReference type="GO" id="GO:0015293">
    <property type="term" value="F:symporter activity"/>
    <property type="evidence" value="ECO:0007669"/>
    <property type="project" value="InterPro"/>
</dbReference>
<feature type="transmembrane region" description="Helical" evidence="2">
    <location>
        <begin position="227"/>
        <end position="251"/>
    </location>
</feature>
<reference evidence="3 4" key="1">
    <citation type="submission" date="2019-09" db="EMBL/GenBank/DDBJ databases">
        <title>Polymorphobacter sp. isolated from a lake in China.</title>
        <authorList>
            <person name="Liu Z."/>
        </authorList>
    </citation>
    <scope>NUCLEOTIDE SEQUENCE [LARGE SCALE GENOMIC DNA]</scope>
    <source>
        <strain evidence="3 4">D40P</strain>
    </source>
</reference>
<feature type="transmembrane region" description="Helical" evidence="2">
    <location>
        <begin position="313"/>
        <end position="333"/>
    </location>
</feature>
<comment type="similarity">
    <text evidence="1">Belongs to the sodium:galactoside symporter (TC 2.A.2) family.</text>
</comment>
<dbReference type="PANTHER" id="PTHR11328">
    <property type="entry name" value="MAJOR FACILITATOR SUPERFAMILY DOMAIN-CONTAINING PROTEIN"/>
    <property type="match status" value="1"/>
</dbReference>
<feature type="transmembrane region" description="Helical" evidence="2">
    <location>
        <begin position="76"/>
        <end position="95"/>
    </location>
</feature>
<dbReference type="EMBL" id="WIOL01000002">
    <property type="protein sequence ID" value="MQT17028.1"/>
    <property type="molecule type" value="Genomic_DNA"/>
</dbReference>
<sequence length="438" mass="46760">MKISRGTLAAFAAPCLPIAANGLPVVVYLPPYYASALGLDLAVVGFLFFVVRFIDVPLDPIVGHLVDRTDTRAGRFRPWMAGGALVMALGVYATFMASPGLTPLRAFAGLMLMYLGYSALLVSHTAWGAVLSDDYHERSRIFGWWQASNLLGLFLILGVPPLAQKLAASDDPSFGVHAMGWTIMAALPLTVGWCLLRVRERARTGGEHHRFADIMAVLKLPLLRRILLADLLASLAPGMTGALFLFFFVAARGYSTASAMNLLLFYFAAGLLSAPLWVRVARRFSKHRALIWSLMAYCVFQTATIIIPGNQFGIAAVAMVFAGIPAVAPAFLLRAMLADVSDAETLRSGQQKTGLFYAALAAVQKLGYAIPVGLSYSILQLIGFVPNLGAANAPSAIDGLVLLFVVPAVVLAIGAIIVLRGWPIDADTQARNAAALAT</sequence>
<feature type="transmembrane region" description="Helical" evidence="2">
    <location>
        <begin position="399"/>
        <end position="419"/>
    </location>
</feature>
<accession>A0A7C9KYI5</accession>
<name>A0A7C9KYI5_9SPHN</name>
<feature type="transmembrane region" description="Helical" evidence="2">
    <location>
        <begin position="354"/>
        <end position="379"/>
    </location>
</feature>
<evidence type="ECO:0000313" key="3">
    <source>
        <dbReference type="EMBL" id="MQT17028.1"/>
    </source>
</evidence>
<evidence type="ECO:0000256" key="1">
    <source>
        <dbReference type="ARBA" id="ARBA00009617"/>
    </source>
</evidence>
<feature type="transmembrane region" description="Helical" evidence="2">
    <location>
        <begin position="142"/>
        <end position="162"/>
    </location>
</feature>
<dbReference type="GO" id="GO:0008643">
    <property type="term" value="P:carbohydrate transport"/>
    <property type="evidence" value="ECO:0007669"/>
    <property type="project" value="InterPro"/>
</dbReference>
<keyword evidence="2" id="KW-0812">Transmembrane</keyword>
<dbReference type="Pfam" id="PF13347">
    <property type="entry name" value="MFS_2"/>
    <property type="match status" value="1"/>
</dbReference>
<dbReference type="RefSeq" id="WP_152577455.1">
    <property type="nucleotide sequence ID" value="NZ_JAATJI010000001.1"/>
</dbReference>
<feature type="transmembrane region" description="Helical" evidence="2">
    <location>
        <begin position="257"/>
        <end position="277"/>
    </location>
</feature>
<keyword evidence="2" id="KW-0472">Membrane</keyword>
<dbReference type="SUPFAM" id="SSF103473">
    <property type="entry name" value="MFS general substrate transporter"/>
    <property type="match status" value="1"/>
</dbReference>
<organism evidence="3 4">
    <name type="scientific">Sandarakinorhabdus fusca</name>
    <dbReference type="NCBI Taxonomy" id="1439888"/>
    <lineage>
        <taxon>Bacteria</taxon>
        <taxon>Pseudomonadati</taxon>
        <taxon>Pseudomonadota</taxon>
        <taxon>Alphaproteobacteria</taxon>
        <taxon>Sphingomonadales</taxon>
        <taxon>Sphingosinicellaceae</taxon>
        <taxon>Sandarakinorhabdus</taxon>
    </lineage>
</organism>
<feature type="transmembrane region" description="Helical" evidence="2">
    <location>
        <begin position="32"/>
        <end position="55"/>
    </location>
</feature>
<gene>
    <name evidence="3" type="ORF">F3168_07120</name>
</gene>
<dbReference type="OrthoDB" id="9764596at2"/>
<feature type="transmembrane region" description="Helical" evidence="2">
    <location>
        <begin position="289"/>
        <end position="307"/>
    </location>
</feature>
<feature type="transmembrane region" description="Helical" evidence="2">
    <location>
        <begin position="174"/>
        <end position="196"/>
    </location>
</feature>
<dbReference type="Proteomes" id="UP000481327">
    <property type="component" value="Unassembled WGS sequence"/>
</dbReference>
<comment type="caution">
    <text evidence="3">The sequence shown here is derived from an EMBL/GenBank/DDBJ whole genome shotgun (WGS) entry which is preliminary data.</text>
</comment>